<dbReference type="EMBL" id="JACHJW010000001">
    <property type="protein sequence ID" value="MBB4962597.1"/>
    <property type="molecule type" value="Genomic_DNA"/>
</dbReference>
<accession>A0A7W7WTD9</accession>
<comment type="caution">
    <text evidence="1">The sequence shown here is derived from an EMBL/GenBank/DDBJ whole genome shotgun (WGS) entry which is preliminary data.</text>
</comment>
<evidence type="ECO:0000313" key="2">
    <source>
        <dbReference type="Proteomes" id="UP000578819"/>
    </source>
</evidence>
<proteinExistence type="predicted"/>
<protein>
    <submittedName>
        <fullName evidence="1">Uncharacterized protein</fullName>
    </submittedName>
</protein>
<name>A0A7W7WTD9_9ACTN</name>
<dbReference type="AlphaFoldDB" id="A0A7W7WTD9"/>
<dbReference type="Proteomes" id="UP000578819">
    <property type="component" value="Unassembled WGS sequence"/>
</dbReference>
<keyword evidence="2" id="KW-1185">Reference proteome</keyword>
<evidence type="ECO:0000313" key="1">
    <source>
        <dbReference type="EMBL" id="MBB4962597.1"/>
    </source>
</evidence>
<reference evidence="1 2" key="1">
    <citation type="submission" date="2020-08" db="EMBL/GenBank/DDBJ databases">
        <title>Sequencing the genomes of 1000 actinobacteria strains.</title>
        <authorList>
            <person name="Klenk H.-P."/>
        </authorList>
    </citation>
    <scope>NUCLEOTIDE SEQUENCE [LARGE SCALE GENOMIC DNA]</scope>
    <source>
        <strain evidence="1 2">DSM 45886</strain>
    </source>
</reference>
<dbReference type="RefSeq" id="WP_184538934.1">
    <property type="nucleotide sequence ID" value="NZ_JACHJW010000001.1"/>
</dbReference>
<gene>
    <name evidence="1" type="ORF">FHR38_006330</name>
</gene>
<organism evidence="1 2">
    <name type="scientific">Micromonospora polyrhachis</name>
    <dbReference type="NCBI Taxonomy" id="1282883"/>
    <lineage>
        <taxon>Bacteria</taxon>
        <taxon>Bacillati</taxon>
        <taxon>Actinomycetota</taxon>
        <taxon>Actinomycetes</taxon>
        <taxon>Micromonosporales</taxon>
        <taxon>Micromonosporaceae</taxon>
        <taxon>Micromonospora</taxon>
    </lineage>
</organism>
<sequence length="435" mass="48372">MSRLTAGPNRRAAAEARTVAEAYVFLELSLPEGEGWVDYLRYTALDDLDDEHWLLRFDGPYEGDWYVAEVPVSKAGTQAAEESDELYGVDRSTLVDAGQWYVIESANAGMAEAGLDRMGDEPPDEETYWSILNAWNGAAAAAREIEKFLPGGVDEVPETAFWTDLGRHVHEQRRDVFRRSRMVRDVTFYRERRDDFQRRFGSSFSTAAGEPATAPTVVPPTAVPTTAAAPLPARTYAEIHTYLDTHPCRCGSVEFSRDQMAVLTSDENGVVVGYSGPCDDCALPRDQVFRLPQRPGSLPGEPWRFSYPEDGPSELLDPGQWVAVSQAYAVLADEMLAALAMMADPEGEDNGAVGEPDPTEWEAVVTMLTMSVYALDEVVKFLPPGVEELPGSACWSANGHEVRRTSPEWFRRTYLAEQRFLRQQQLTALVERDGR</sequence>